<evidence type="ECO:0000256" key="1">
    <source>
        <dbReference type="SAM" id="MobiDB-lite"/>
    </source>
</evidence>
<organism evidence="2 3">
    <name type="scientific">Tanacetum coccineum</name>
    <dbReference type="NCBI Taxonomy" id="301880"/>
    <lineage>
        <taxon>Eukaryota</taxon>
        <taxon>Viridiplantae</taxon>
        <taxon>Streptophyta</taxon>
        <taxon>Embryophyta</taxon>
        <taxon>Tracheophyta</taxon>
        <taxon>Spermatophyta</taxon>
        <taxon>Magnoliopsida</taxon>
        <taxon>eudicotyledons</taxon>
        <taxon>Gunneridae</taxon>
        <taxon>Pentapetalae</taxon>
        <taxon>asterids</taxon>
        <taxon>campanulids</taxon>
        <taxon>Asterales</taxon>
        <taxon>Asteraceae</taxon>
        <taxon>Asteroideae</taxon>
        <taxon>Anthemideae</taxon>
        <taxon>Anthemidinae</taxon>
        <taxon>Tanacetum</taxon>
    </lineage>
</organism>
<evidence type="ECO:0000313" key="2">
    <source>
        <dbReference type="EMBL" id="GJS83634.1"/>
    </source>
</evidence>
<sequence length="218" mass="25283">MMMIMNVTSDKKRDFNTTCTFDLTEEDENQQERYYGSKNKAMNIMGNLVQLQSSSASSDLVVTLKKTDDQDKDEEPSAGSNRGSKRQRSDKEESSKEATQKKSKSTSSSKERVEDLQLAVEKLSEEDKPHQNLTHTAEYHVKDSIHCLPREYPKHYLLKMTDRNLLMRTDELTTMYRRNNSTMFCTSLIRILLFVIANGSINRREELSKQYKQEPGYD</sequence>
<name>A0ABQ4Z0G7_9ASTR</name>
<dbReference type="EMBL" id="BQNB010010916">
    <property type="protein sequence ID" value="GJS83634.1"/>
    <property type="molecule type" value="Genomic_DNA"/>
</dbReference>
<dbReference type="Proteomes" id="UP001151760">
    <property type="component" value="Unassembled WGS sequence"/>
</dbReference>
<feature type="compositionally biased region" description="Basic and acidic residues" evidence="1">
    <location>
        <begin position="87"/>
        <end position="100"/>
    </location>
</feature>
<feature type="region of interest" description="Disordered" evidence="1">
    <location>
        <begin position="64"/>
        <end position="114"/>
    </location>
</feature>
<reference evidence="2" key="1">
    <citation type="journal article" date="2022" name="Int. J. Mol. Sci.">
        <title>Draft Genome of Tanacetum Coccineum: Genomic Comparison of Closely Related Tanacetum-Family Plants.</title>
        <authorList>
            <person name="Yamashiro T."/>
            <person name="Shiraishi A."/>
            <person name="Nakayama K."/>
            <person name="Satake H."/>
        </authorList>
    </citation>
    <scope>NUCLEOTIDE SEQUENCE</scope>
</reference>
<accession>A0ABQ4Z0G7</accession>
<evidence type="ECO:0000313" key="3">
    <source>
        <dbReference type="Proteomes" id="UP001151760"/>
    </source>
</evidence>
<keyword evidence="3" id="KW-1185">Reference proteome</keyword>
<comment type="caution">
    <text evidence="2">The sequence shown here is derived from an EMBL/GenBank/DDBJ whole genome shotgun (WGS) entry which is preliminary data.</text>
</comment>
<gene>
    <name evidence="2" type="ORF">Tco_0750175</name>
</gene>
<proteinExistence type="predicted"/>
<reference evidence="2" key="2">
    <citation type="submission" date="2022-01" db="EMBL/GenBank/DDBJ databases">
        <authorList>
            <person name="Yamashiro T."/>
            <person name="Shiraishi A."/>
            <person name="Satake H."/>
            <person name="Nakayama K."/>
        </authorList>
    </citation>
    <scope>NUCLEOTIDE SEQUENCE</scope>
</reference>
<protein>
    <submittedName>
        <fullName evidence="2">Uncharacterized protein</fullName>
    </submittedName>
</protein>